<protein>
    <submittedName>
        <fullName evidence="1">Uncharacterized protein</fullName>
    </submittedName>
</protein>
<dbReference type="AlphaFoldDB" id="A0A819UHD9"/>
<evidence type="ECO:0000313" key="1">
    <source>
        <dbReference type="EMBL" id="CAF4103137.1"/>
    </source>
</evidence>
<dbReference type="EMBL" id="CAJOAY010005312">
    <property type="protein sequence ID" value="CAF4103137.1"/>
    <property type="molecule type" value="Genomic_DNA"/>
</dbReference>
<comment type="caution">
    <text evidence="1">The sequence shown here is derived from an EMBL/GenBank/DDBJ whole genome shotgun (WGS) entry which is preliminary data.</text>
</comment>
<name>A0A819UHD9_9BILA</name>
<evidence type="ECO:0000313" key="2">
    <source>
        <dbReference type="Proteomes" id="UP000663881"/>
    </source>
</evidence>
<dbReference type="Proteomes" id="UP000663881">
    <property type="component" value="Unassembled WGS sequence"/>
</dbReference>
<gene>
    <name evidence="1" type="ORF">OKA104_LOCUS35788</name>
</gene>
<accession>A0A819UHD9</accession>
<sequence length="70" mass="7847">LHLIVDNLGWFKDLTKDGKFKNIAQMLQAKGETIHRIAVAPTDDELTLKEVEVEEETKILPLSDGKITTS</sequence>
<reference evidence="1" key="1">
    <citation type="submission" date="2021-02" db="EMBL/GenBank/DDBJ databases">
        <authorList>
            <person name="Nowell W R."/>
        </authorList>
    </citation>
    <scope>NUCLEOTIDE SEQUENCE</scope>
</reference>
<feature type="non-terminal residue" evidence="1">
    <location>
        <position position="1"/>
    </location>
</feature>
<proteinExistence type="predicted"/>
<organism evidence="1 2">
    <name type="scientific">Adineta steineri</name>
    <dbReference type="NCBI Taxonomy" id="433720"/>
    <lineage>
        <taxon>Eukaryota</taxon>
        <taxon>Metazoa</taxon>
        <taxon>Spiralia</taxon>
        <taxon>Gnathifera</taxon>
        <taxon>Rotifera</taxon>
        <taxon>Eurotatoria</taxon>
        <taxon>Bdelloidea</taxon>
        <taxon>Adinetida</taxon>
        <taxon>Adinetidae</taxon>
        <taxon>Adineta</taxon>
    </lineage>
</organism>